<keyword evidence="3" id="KW-1185">Reference proteome</keyword>
<name>A0A8H6ZM67_PLEOS</name>
<dbReference type="Gene3D" id="3.80.10.10">
    <property type="entry name" value="Ribonuclease Inhibitor"/>
    <property type="match status" value="1"/>
</dbReference>
<dbReference type="SUPFAM" id="SSF52047">
    <property type="entry name" value="RNI-like"/>
    <property type="match status" value="1"/>
</dbReference>
<evidence type="ECO:0000313" key="3">
    <source>
        <dbReference type="Proteomes" id="UP000623687"/>
    </source>
</evidence>
<organism evidence="2 3">
    <name type="scientific">Pleurotus ostreatus</name>
    <name type="common">Oyster mushroom</name>
    <name type="synonym">White-rot fungus</name>
    <dbReference type="NCBI Taxonomy" id="5322"/>
    <lineage>
        <taxon>Eukaryota</taxon>
        <taxon>Fungi</taxon>
        <taxon>Dikarya</taxon>
        <taxon>Basidiomycota</taxon>
        <taxon>Agaricomycotina</taxon>
        <taxon>Agaricomycetes</taxon>
        <taxon>Agaricomycetidae</taxon>
        <taxon>Agaricales</taxon>
        <taxon>Pleurotineae</taxon>
        <taxon>Pleurotaceae</taxon>
        <taxon>Pleurotus</taxon>
    </lineage>
</organism>
<dbReference type="VEuPathDB" id="FungiDB:PC9H_002243"/>
<dbReference type="RefSeq" id="XP_036626505.1">
    <property type="nucleotide sequence ID" value="XM_036771884.1"/>
</dbReference>
<dbReference type="InterPro" id="IPR036047">
    <property type="entry name" value="F-box-like_dom_sf"/>
</dbReference>
<evidence type="ECO:0000313" key="2">
    <source>
        <dbReference type="EMBL" id="KAF7419651.1"/>
    </source>
</evidence>
<dbReference type="InterPro" id="IPR032675">
    <property type="entry name" value="LRR_dom_sf"/>
</dbReference>
<reference evidence="2" key="1">
    <citation type="submission" date="2019-07" db="EMBL/GenBank/DDBJ databases">
        <authorList>
            <person name="Palmer J.M."/>
        </authorList>
    </citation>
    <scope>NUCLEOTIDE SEQUENCE</scope>
    <source>
        <strain evidence="2">PC9</strain>
    </source>
</reference>
<dbReference type="Proteomes" id="UP000623687">
    <property type="component" value="Unassembled WGS sequence"/>
</dbReference>
<dbReference type="CDD" id="cd09917">
    <property type="entry name" value="F-box_SF"/>
    <property type="match status" value="1"/>
</dbReference>
<feature type="domain" description="F-box" evidence="1">
    <location>
        <begin position="21"/>
        <end position="62"/>
    </location>
</feature>
<evidence type="ECO:0000259" key="1">
    <source>
        <dbReference type="Pfam" id="PF12937"/>
    </source>
</evidence>
<dbReference type="AlphaFoldDB" id="A0A8H6ZM67"/>
<accession>A0A8H6ZM67</accession>
<protein>
    <recommendedName>
        <fullName evidence="1">F-box domain-containing protein</fullName>
    </recommendedName>
</protein>
<dbReference type="SUPFAM" id="SSF81383">
    <property type="entry name" value="F-box domain"/>
    <property type="match status" value="1"/>
</dbReference>
<dbReference type="InterPro" id="IPR001810">
    <property type="entry name" value="F-box_dom"/>
</dbReference>
<dbReference type="OrthoDB" id="2921803at2759"/>
<proteinExistence type="predicted"/>
<comment type="caution">
    <text evidence="2">The sequence shown here is derived from an EMBL/GenBank/DDBJ whole genome shotgun (WGS) entry which is preliminary data.</text>
</comment>
<sequence length="416" mass="47055">MSEILIQTNGGDGAKDVLQTAKLPVELIHLIIAFINDGNNPHETLAACSLVCRTWHNMCCRHIFDSIVIDSDNLAPRLTFFCHTAPRLSEYVRHFSISWGGRNCFIPDWSWVSGAVFKNLRTLRLENGLCSVSGPSPFLSITNFLLAAPCLKELILRGCAFENLPSLYFTLALCSNTLEQLTFNNVTFIYSPEDDKYIVSSPPHMGVLRKLDSPPRYHPVIECPNLESLIIRVDPGDVWVLPSWVPSGLTDLTIHATARRPIPDLGKNIRPSHLTLSLSGSLPYAISIQWIQGCIDRLPFPQHLRRFKIIFQRSITRPGVSYPKDTDYDNLLEIIQRLREHSALVHINLEITIFLYHALPTDWAEVKAREVPKLKRGLDPLFEANVLHATFAVRRQTSDEGLETLMEWEGGTAEWQ</sequence>
<dbReference type="Pfam" id="PF12937">
    <property type="entry name" value="F-box-like"/>
    <property type="match status" value="1"/>
</dbReference>
<dbReference type="EMBL" id="JACETU010000010">
    <property type="protein sequence ID" value="KAF7419651.1"/>
    <property type="molecule type" value="Genomic_DNA"/>
</dbReference>
<dbReference type="GeneID" id="59372084"/>
<gene>
    <name evidence="2" type="ORF">PC9H_002243</name>
</gene>